<dbReference type="PIRSF" id="PIRSF021505">
    <property type="entry name" value="O_gly_hdrol"/>
    <property type="match status" value="1"/>
</dbReference>
<name>A0ABZ0W3W5_9BACT</name>
<dbReference type="Pfam" id="PF03663">
    <property type="entry name" value="Glyco_hydro_76"/>
    <property type="match status" value="1"/>
</dbReference>
<dbReference type="PANTHER" id="PTHR47791">
    <property type="entry name" value="MEIOTICALLY UP-REGULATED GENE 191 PROTEIN"/>
    <property type="match status" value="1"/>
</dbReference>
<dbReference type="Proteomes" id="UP001325680">
    <property type="component" value="Chromosome"/>
</dbReference>
<dbReference type="GO" id="GO:0016787">
    <property type="term" value="F:hydrolase activity"/>
    <property type="evidence" value="ECO:0007669"/>
    <property type="project" value="UniProtKB-KW"/>
</dbReference>
<dbReference type="PANTHER" id="PTHR47791:SF3">
    <property type="entry name" value="MEIOTICALLY UP-REGULATED GENE 191 PROTEIN"/>
    <property type="match status" value="1"/>
</dbReference>
<dbReference type="InterPro" id="IPR053169">
    <property type="entry name" value="MUG_Protein"/>
</dbReference>
<dbReference type="EMBL" id="CP139960">
    <property type="protein sequence ID" value="WQD37896.1"/>
    <property type="molecule type" value="Genomic_DNA"/>
</dbReference>
<dbReference type="SUPFAM" id="SSF48208">
    <property type="entry name" value="Six-hairpin glycosidases"/>
    <property type="match status" value="1"/>
</dbReference>
<feature type="signal peptide" evidence="1">
    <location>
        <begin position="1"/>
        <end position="22"/>
    </location>
</feature>
<dbReference type="InterPro" id="IPR005198">
    <property type="entry name" value="Glyco_hydro_76"/>
</dbReference>
<evidence type="ECO:0000313" key="3">
    <source>
        <dbReference type="Proteomes" id="UP001325680"/>
    </source>
</evidence>
<feature type="chain" id="PRO_5047353004" evidence="1">
    <location>
        <begin position="23"/>
        <end position="376"/>
    </location>
</feature>
<evidence type="ECO:0000256" key="1">
    <source>
        <dbReference type="SAM" id="SignalP"/>
    </source>
</evidence>
<dbReference type="InterPro" id="IPR014512">
    <property type="entry name" value="O_gly_hydro"/>
</dbReference>
<organism evidence="2 3">
    <name type="scientific">Niabella yanshanensis</name>
    <dbReference type="NCBI Taxonomy" id="577386"/>
    <lineage>
        <taxon>Bacteria</taxon>
        <taxon>Pseudomonadati</taxon>
        <taxon>Bacteroidota</taxon>
        <taxon>Chitinophagia</taxon>
        <taxon>Chitinophagales</taxon>
        <taxon>Chitinophagaceae</taxon>
        <taxon>Niabella</taxon>
    </lineage>
</organism>
<sequence>MRNKILIIPILACLLFSCSKFNDEYTYGESENINWNAAADSATNALIAQFWNEEGYFNYGSNGSDNGFQYWPNAHAMDVLIDAFIRTNDTRFSGYFDKWFTGIRSKNGNTYYNVFYDDMEWNALTFLRMYDLTKQEKYLTATKDLWNDIIKGWNETYAEGGIAWRKDMLYSKNACSNGPAAILAARLYNITKEESFKTWAIKIYDWEKNTLYEWATGGIYDNINGESGAINKAVLTYNTGTFVGAAVELHKITGDAAYLNDAQKCANYTITKCIDSGNNVLRDEGTGDNALFKGIFIRYYLMLIQEPGLNEDYKRKFINFFNNNATTLWTKATFKNSLLFGPSWIAPPAGEAQLTAQSSACMMIEAKAAFEKAGMQ</sequence>
<keyword evidence="2" id="KW-0378">Hydrolase</keyword>
<protein>
    <submittedName>
        <fullName evidence="2">Glycoside hydrolase family 76 protein</fullName>
    </submittedName>
</protein>
<dbReference type="InterPro" id="IPR008928">
    <property type="entry name" value="6-hairpin_glycosidase_sf"/>
</dbReference>
<dbReference type="Gene3D" id="1.50.10.20">
    <property type="match status" value="1"/>
</dbReference>
<dbReference type="PROSITE" id="PS51257">
    <property type="entry name" value="PROKAR_LIPOPROTEIN"/>
    <property type="match status" value="1"/>
</dbReference>
<evidence type="ECO:0000313" key="2">
    <source>
        <dbReference type="EMBL" id="WQD37896.1"/>
    </source>
</evidence>
<proteinExistence type="predicted"/>
<accession>A0ABZ0W3W5</accession>
<keyword evidence="1" id="KW-0732">Signal</keyword>
<keyword evidence="3" id="KW-1185">Reference proteome</keyword>
<dbReference type="RefSeq" id="WP_114790647.1">
    <property type="nucleotide sequence ID" value="NZ_CP139960.1"/>
</dbReference>
<gene>
    <name evidence="2" type="ORF">U0035_19710</name>
</gene>
<reference evidence="2 3" key="1">
    <citation type="submission" date="2023-12" db="EMBL/GenBank/DDBJ databases">
        <title>Genome sequencing and assembly of bacterial species from a model synthetic community.</title>
        <authorList>
            <person name="Hogle S.L."/>
        </authorList>
    </citation>
    <scope>NUCLEOTIDE SEQUENCE [LARGE SCALE GENOMIC DNA]</scope>
    <source>
        <strain evidence="2 3">HAMBI_3031</strain>
    </source>
</reference>